<dbReference type="Proteomes" id="UP000241899">
    <property type="component" value="Unassembled WGS sequence"/>
</dbReference>
<dbReference type="Pfam" id="PF13709">
    <property type="entry name" value="DUF4159"/>
    <property type="match status" value="1"/>
</dbReference>
<evidence type="ECO:0000259" key="1">
    <source>
        <dbReference type="Pfam" id="PF13709"/>
    </source>
</evidence>
<dbReference type="RefSeq" id="WP_146160233.1">
    <property type="nucleotide sequence ID" value="NZ_PZKF01000036.1"/>
</dbReference>
<dbReference type="Gene3D" id="3.40.50.12140">
    <property type="entry name" value="Domain of unknown function DUF4159"/>
    <property type="match status" value="1"/>
</dbReference>
<keyword evidence="3" id="KW-1185">Reference proteome</keyword>
<dbReference type="AlphaFoldDB" id="A0A2T4JEC7"/>
<protein>
    <submittedName>
        <fullName evidence="2">LytTR family transcriptional regulator</fullName>
    </submittedName>
</protein>
<dbReference type="InterPro" id="IPR025297">
    <property type="entry name" value="DUF4159"/>
</dbReference>
<sequence>MAEDRAILAAGNVVLAHVITGDAEVDRIAAAGLAGLSGVLTLRTTVEPAPPMALDLEADDLALFTLLYWPVTETQPAPSPTAYARLNRYLRGGGMILFDTRDADIAGFGTATGTGRRLQALAAPLDIPPLEPLPPDHVLTRTFYLLQDFPGRHTGRGLWVEAAPPDAERAEGMPFRNLNDGVTPVVIGGNDWAGAWATDARGLPMFPVGRGLSGERQRELAYRFGVNLVMHVLTGNYKSDQVHVPALLERLGQ</sequence>
<feature type="non-terminal residue" evidence="2">
    <location>
        <position position="1"/>
    </location>
</feature>
<reference evidence="2 3" key="1">
    <citation type="submission" date="2018-03" db="EMBL/GenBank/DDBJ databases">
        <title>Rhodobacter veldkampii.</title>
        <authorList>
            <person name="Meyer T.E."/>
            <person name="Miller S."/>
            <person name="Lodha T."/>
            <person name="Gandham S."/>
            <person name="Chintalapati S."/>
            <person name="Chintalapati V.R."/>
        </authorList>
    </citation>
    <scope>NUCLEOTIDE SEQUENCE [LARGE SCALE GENOMIC DNA]</scope>
    <source>
        <strain evidence="2 3">DSM 11550</strain>
    </source>
</reference>
<organism evidence="2 3">
    <name type="scientific">Phaeovulum veldkampii DSM 11550</name>
    <dbReference type="NCBI Taxonomy" id="1185920"/>
    <lineage>
        <taxon>Bacteria</taxon>
        <taxon>Pseudomonadati</taxon>
        <taxon>Pseudomonadota</taxon>
        <taxon>Alphaproteobacteria</taxon>
        <taxon>Rhodobacterales</taxon>
        <taxon>Paracoccaceae</taxon>
        <taxon>Phaeovulum</taxon>
    </lineage>
</organism>
<name>A0A2T4JEC7_9RHOB</name>
<feature type="domain" description="DUF4159" evidence="1">
    <location>
        <begin position="15"/>
        <end position="233"/>
    </location>
</feature>
<gene>
    <name evidence="2" type="ORF">C5F46_12965</name>
</gene>
<evidence type="ECO:0000313" key="3">
    <source>
        <dbReference type="Proteomes" id="UP000241899"/>
    </source>
</evidence>
<accession>A0A2T4JEC7</accession>
<proteinExistence type="predicted"/>
<dbReference type="OrthoDB" id="9773014at2"/>
<dbReference type="EMBL" id="PZKF01000036">
    <property type="protein sequence ID" value="PTE16259.1"/>
    <property type="molecule type" value="Genomic_DNA"/>
</dbReference>
<comment type="caution">
    <text evidence="2">The sequence shown here is derived from an EMBL/GenBank/DDBJ whole genome shotgun (WGS) entry which is preliminary data.</text>
</comment>
<evidence type="ECO:0000313" key="2">
    <source>
        <dbReference type="EMBL" id="PTE16259.1"/>
    </source>
</evidence>